<gene>
    <name evidence="2" type="ordered locus">Celgi_3179</name>
</gene>
<evidence type="ECO:0000256" key="1">
    <source>
        <dbReference type="SAM" id="SignalP"/>
    </source>
</evidence>
<name>F7ZZC1_CELGA</name>
<dbReference type="KEGG" id="cga:Celgi_3179"/>
<sequence length="145" mass="15525" precursor="true">MRALKRRFVIGAAVTTLVVVAATAAEAATWRTTSALSTSGAKTSTIYYRFQPWPCTSDCVGGQNSGMVVSTSLYDTSDDGYSVKLQGKIDGYGYTLLGTAKSTNSPVSVNKVVYKYDPAQSGKVELCRDKGILPDNCVTTPTLYR</sequence>
<dbReference type="STRING" id="593907.Celgi_3179"/>
<keyword evidence="1" id="KW-0732">Signal</keyword>
<dbReference type="Proteomes" id="UP000000485">
    <property type="component" value="Chromosome"/>
</dbReference>
<dbReference type="HOGENOM" id="CLU_1783409_0_0_11"/>
<organism evidence="2 3">
    <name type="scientific">Cellulomonas gilvus (strain ATCC 13127 / NRRL B-14078)</name>
    <name type="common">Cellvibrio gilvus</name>
    <dbReference type="NCBI Taxonomy" id="593907"/>
    <lineage>
        <taxon>Bacteria</taxon>
        <taxon>Bacillati</taxon>
        <taxon>Actinomycetota</taxon>
        <taxon>Actinomycetes</taxon>
        <taxon>Micrococcales</taxon>
        <taxon>Cellulomonadaceae</taxon>
        <taxon>Cellulomonas</taxon>
    </lineage>
</organism>
<feature type="signal peptide" evidence="1">
    <location>
        <begin position="1"/>
        <end position="27"/>
    </location>
</feature>
<keyword evidence="3" id="KW-1185">Reference proteome</keyword>
<protein>
    <recommendedName>
        <fullName evidence="4">Secreted protein</fullName>
    </recommendedName>
</protein>
<reference evidence="3" key="1">
    <citation type="submission" date="2011-04" db="EMBL/GenBank/DDBJ databases">
        <title>Complete sequence of Cellvibrio gilvus ATCC 13127.</title>
        <authorList>
            <person name="Lucas S."/>
            <person name="Han J."/>
            <person name="Lapidus A."/>
            <person name="Cheng J.-F."/>
            <person name="Goodwin L."/>
            <person name="Pitluck S."/>
            <person name="Peters L."/>
            <person name="Munk A."/>
            <person name="Detter J.C."/>
            <person name="Han C."/>
            <person name="Tapia R."/>
            <person name="Land M."/>
            <person name="Hauser L."/>
            <person name="Kyrpides N."/>
            <person name="Ivanova N."/>
            <person name="Ovchinnikova G."/>
            <person name="Pagani I."/>
            <person name="Mead D."/>
            <person name="Brumm P."/>
            <person name="Woyke T."/>
        </authorList>
    </citation>
    <scope>NUCLEOTIDE SEQUENCE [LARGE SCALE GENOMIC DNA]</scope>
    <source>
        <strain evidence="3">ATCC 13127 / NRRL B-14078</strain>
    </source>
</reference>
<evidence type="ECO:0000313" key="2">
    <source>
        <dbReference type="EMBL" id="AEI13668.1"/>
    </source>
</evidence>
<proteinExistence type="predicted"/>
<evidence type="ECO:0000313" key="3">
    <source>
        <dbReference type="Proteomes" id="UP000000485"/>
    </source>
</evidence>
<accession>F7ZZC1</accession>
<dbReference type="RefSeq" id="WP_013885182.1">
    <property type="nucleotide sequence ID" value="NC_015671.1"/>
</dbReference>
<dbReference type="EMBL" id="CP002665">
    <property type="protein sequence ID" value="AEI13668.1"/>
    <property type="molecule type" value="Genomic_DNA"/>
</dbReference>
<feature type="chain" id="PRO_5003366932" description="Secreted protein" evidence="1">
    <location>
        <begin position="28"/>
        <end position="145"/>
    </location>
</feature>
<dbReference type="AlphaFoldDB" id="F7ZZC1"/>
<evidence type="ECO:0008006" key="4">
    <source>
        <dbReference type="Google" id="ProtNLM"/>
    </source>
</evidence>
<dbReference type="OrthoDB" id="374412at85006"/>